<dbReference type="Proteomes" id="UP000215137">
    <property type="component" value="Chromosome"/>
</dbReference>
<dbReference type="AlphaFoldDB" id="A0A248TPG2"/>
<dbReference type="EMBL" id="CP022983">
    <property type="protein sequence ID" value="ASV70113.1"/>
    <property type="molecule type" value="Genomic_DNA"/>
</dbReference>
<dbReference type="KEGG" id="bko:CKF48_20700"/>
<sequence>MIINFEQWIQPSPNDSPPAEDESIEKPALSKPDSQTISVYNFEIGEKKAEVENSLGSPQRITANEYGSKWHAYHDNYHHFIMISYDENELINGIYTNQDLITSKNGFQMNMTKEEVTEIFGEPISAIRKGITNYQYATDSNYALYEVDDSYLTVFYDIHENNQVTAIQLIGKELELNKVGFYGEKSAALKEGFEFQLFDLTNAERVNYRLPTLTWDDPVRQTARDHSADMAVNNYFGHDNLKGESPFDRMNADDILFRTAGENLAYGQFSSIFAHEGLMNSAGHRKNILKEDYQLLGVGVAFNDDNQPYFTENFYTKR</sequence>
<evidence type="ECO:0000259" key="3">
    <source>
        <dbReference type="Pfam" id="PF14504"/>
    </source>
</evidence>
<evidence type="ECO:0000259" key="2">
    <source>
        <dbReference type="Pfam" id="PF00188"/>
    </source>
</evidence>
<dbReference type="Pfam" id="PF14504">
    <property type="entry name" value="CAP_assoc_N"/>
    <property type="match status" value="1"/>
</dbReference>
<dbReference type="InterPro" id="IPR029410">
    <property type="entry name" value="CAP_assoc"/>
</dbReference>
<name>A0A248TPG2_9BACI</name>
<organism evidence="4 5">
    <name type="scientific">Cytobacillus kochii</name>
    <dbReference type="NCBI Taxonomy" id="859143"/>
    <lineage>
        <taxon>Bacteria</taxon>
        <taxon>Bacillati</taxon>
        <taxon>Bacillota</taxon>
        <taxon>Bacilli</taxon>
        <taxon>Bacillales</taxon>
        <taxon>Bacillaceae</taxon>
        <taxon>Cytobacillus</taxon>
    </lineage>
</organism>
<keyword evidence="5" id="KW-1185">Reference proteome</keyword>
<dbReference type="PANTHER" id="PTHR31157:SF1">
    <property type="entry name" value="SCP DOMAIN-CONTAINING PROTEIN"/>
    <property type="match status" value="1"/>
</dbReference>
<feature type="domain" description="SCP" evidence="2">
    <location>
        <begin position="198"/>
        <end position="314"/>
    </location>
</feature>
<dbReference type="OrthoDB" id="9783944at2"/>
<dbReference type="Gene3D" id="3.40.33.10">
    <property type="entry name" value="CAP"/>
    <property type="match status" value="1"/>
</dbReference>
<accession>A0A248TPG2</accession>
<dbReference type="PANTHER" id="PTHR31157">
    <property type="entry name" value="SCP DOMAIN-CONTAINING PROTEIN"/>
    <property type="match status" value="1"/>
</dbReference>
<protein>
    <submittedName>
        <fullName evidence="4">Serine protease</fullName>
    </submittedName>
</protein>
<feature type="region of interest" description="Disordered" evidence="1">
    <location>
        <begin position="9"/>
        <end position="31"/>
    </location>
</feature>
<evidence type="ECO:0000313" key="4">
    <source>
        <dbReference type="EMBL" id="ASV70113.1"/>
    </source>
</evidence>
<dbReference type="GO" id="GO:0008233">
    <property type="term" value="F:peptidase activity"/>
    <property type="evidence" value="ECO:0007669"/>
    <property type="project" value="UniProtKB-KW"/>
</dbReference>
<reference evidence="4 5" key="1">
    <citation type="submission" date="2017-08" db="EMBL/GenBank/DDBJ databases">
        <title>Complete Genome Sequence of Bacillus kochii Oregon-R-modENCODE STRAIN BDGP4, isolated from Drosophila melanogaster gut.</title>
        <authorList>
            <person name="Wan K.H."/>
            <person name="Yu C."/>
            <person name="Park S."/>
            <person name="Hammonds A.S."/>
            <person name="Booth B.W."/>
            <person name="Celniker S.E."/>
        </authorList>
    </citation>
    <scope>NUCLEOTIDE SEQUENCE [LARGE SCALE GENOMIC DNA]</scope>
    <source>
        <strain evidence="4 5">BDGP4</strain>
    </source>
</reference>
<keyword evidence="4" id="KW-0378">Hydrolase</keyword>
<gene>
    <name evidence="4" type="ORF">CKF48_20700</name>
</gene>
<keyword evidence="4" id="KW-0645">Protease</keyword>
<evidence type="ECO:0000313" key="5">
    <source>
        <dbReference type="Proteomes" id="UP000215137"/>
    </source>
</evidence>
<feature type="domain" description="CAP-associated" evidence="3">
    <location>
        <begin position="44"/>
        <end position="178"/>
    </location>
</feature>
<dbReference type="InterPro" id="IPR035940">
    <property type="entry name" value="CAP_sf"/>
</dbReference>
<proteinExistence type="predicted"/>
<dbReference type="Pfam" id="PF00188">
    <property type="entry name" value="CAP"/>
    <property type="match status" value="1"/>
</dbReference>
<evidence type="ECO:0000256" key="1">
    <source>
        <dbReference type="SAM" id="MobiDB-lite"/>
    </source>
</evidence>
<dbReference type="GO" id="GO:0006508">
    <property type="term" value="P:proteolysis"/>
    <property type="evidence" value="ECO:0007669"/>
    <property type="project" value="UniProtKB-KW"/>
</dbReference>
<dbReference type="SUPFAM" id="SSF55797">
    <property type="entry name" value="PR-1-like"/>
    <property type="match status" value="1"/>
</dbReference>
<dbReference type="CDD" id="cd05379">
    <property type="entry name" value="CAP_bacterial"/>
    <property type="match status" value="1"/>
</dbReference>
<dbReference type="InterPro" id="IPR014044">
    <property type="entry name" value="CAP_dom"/>
</dbReference>